<dbReference type="SMART" id="SM00478">
    <property type="entry name" value="ENDO3c"/>
    <property type="match status" value="1"/>
</dbReference>
<dbReference type="STRING" id="1452487.AVW16_10725"/>
<evidence type="ECO:0000256" key="5">
    <source>
        <dbReference type="ARBA" id="ARBA00022023"/>
    </source>
</evidence>
<keyword evidence="13 14" id="KW-0326">Glycosidase</keyword>
<dbReference type="InterPro" id="IPR023170">
    <property type="entry name" value="HhH_base_excis_C"/>
</dbReference>
<dbReference type="InterPro" id="IPR004036">
    <property type="entry name" value="Endonuclease-III-like_CS2"/>
</dbReference>
<name>A0A165FE80_9NEIS</name>
<dbReference type="PANTHER" id="PTHR42944:SF1">
    <property type="entry name" value="ADENINE DNA GLYCOSYLASE"/>
    <property type="match status" value="1"/>
</dbReference>
<reference evidence="17" key="1">
    <citation type="submission" date="2016-01" db="EMBL/GenBank/DDBJ databases">
        <title>Draft genome of Chromobacterium sp. F49.</title>
        <authorList>
            <person name="Hong K.W."/>
        </authorList>
    </citation>
    <scope>NUCLEOTIDE SEQUENCE [LARGE SCALE GENOMIC DNA]</scope>
    <source>
        <strain evidence="17">CN10</strain>
    </source>
</reference>
<dbReference type="NCBIfam" id="TIGR01084">
    <property type="entry name" value="mutY"/>
    <property type="match status" value="1"/>
</dbReference>
<dbReference type="Pfam" id="PF00633">
    <property type="entry name" value="HHH"/>
    <property type="match status" value="1"/>
</dbReference>
<dbReference type="InterPro" id="IPR005760">
    <property type="entry name" value="A/G_AdeGlyc_MutY"/>
</dbReference>
<keyword evidence="7" id="KW-0479">Metal-binding</keyword>
<dbReference type="InterPro" id="IPR029119">
    <property type="entry name" value="MutY_C"/>
</dbReference>
<dbReference type="SUPFAM" id="SSF55811">
    <property type="entry name" value="Nudix"/>
    <property type="match status" value="1"/>
</dbReference>
<keyword evidence="10 14" id="KW-0408">Iron</keyword>
<dbReference type="CDD" id="cd00056">
    <property type="entry name" value="ENDO3c"/>
    <property type="match status" value="1"/>
</dbReference>
<dbReference type="InterPro" id="IPR000445">
    <property type="entry name" value="HhH_motif"/>
</dbReference>
<evidence type="ECO:0000313" key="17">
    <source>
        <dbReference type="Proteomes" id="UP000076625"/>
    </source>
</evidence>
<evidence type="ECO:0000256" key="7">
    <source>
        <dbReference type="ARBA" id="ARBA00022723"/>
    </source>
</evidence>
<comment type="caution">
    <text evidence="16">The sequence shown here is derived from an EMBL/GenBank/DDBJ whole genome shotgun (WGS) entry which is preliminary data.</text>
</comment>
<evidence type="ECO:0000259" key="15">
    <source>
        <dbReference type="SMART" id="SM00478"/>
    </source>
</evidence>
<evidence type="ECO:0000256" key="11">
    <source>
        <dbReference type="ARBA" id="ARBA00023014"/>
    </source>
</evidence>
<evidence type="ECO:0000256" key="14">
    <source>
        <dbReference type="RuleBase" id="RU365096"/>
    </source>
</evidence>
<dbReference type="SUPFAM" id="SSF48150">
    <property type="entry name" value="DNA-glycosylase"/>
    <property type="match status" value="1"/>
</dbReference>
<comment type="cofactor">
    <cofactor evidence="14">
        <name>[4Fe-4S] cluster</name>
        <dbReference type="ChEBI" id="CHEBI:49883"/>
    </cofactor>
    <text evidence="14">Binds 1 [4Fe-4S] cluster.</text>
</comment>
<dbReference type="Gene3D" id="1.10.340.30">
    <property type="entry name" value="Hypothetical protein, domain 2"/>
    <property type="match status" value="1"/>
</dbReference>
<keyword evidence="8 14" id="KW-0227">DNA damage</keyword>
<dbReference type="EMBL" id="LQQU01000017">
    <property type="protein sequence ID" value="KZE32974.1"/>
    <property type="molecule type" value="Genomic_DNA"/>
</dbReference>
<dbReference type="EC" id="3.2.2.31" evidence="4 14"/>
<dbReference type="Gene3D" id="3.90.79.10">
    <property type="entry name" value="Nucleoside Triphosphate Pyrophosphohydrolase"/>
    <property type="match status" value="1"/>
</dbReference>
<dbReference type="GO" id="GO:0006284">
    <property type="term" value="P:base-excision repair"/>
    <property type="evidence" value="ECO:0007669"/>
    <property type="project" value="UniProtKB-UniRule"/>
</dbReference>
<dbReference type="CDD" id="cd03431">
    <property type="entry name" value="NUDIX_DNA_Glycosylase_C-MutY"/>
    <property type="match status" value="1"/>
</dbReference>
<dbReference type="OrthoDB" id="9802365at2"/>
<dbReference type="PROSITE" id="PS01155">
    <property type="entry name" value="ENDONUCLEASE_III_2"/>
    <property type="match status" value="1"/>
</dbReference>
<dbReference type="GO" id="GO:0006298">
    <property type="term" value="P:mismatch repair"/>
    <property type="evidence" value="ECO:0007669"/>
    <property type="project" value="TreeGrafter"/>
</dbReference>
<dbReference type="GO" id="GO:0034039">
    <property type="term" value="F:8-oxo-7,8-dihydroguanine DNA N-glycosylase activity"/>
    <property type="evidence" value="ECO:0007669"/>
    <property type="project" value="TreeGrafter"/>
</dbReference>
<keyword evidence="17" id="KW-1185">Reference proteome</keyword>
<evidence type="ECO:0000256" key="6">
    <source>
        <dbReference type="ARBA" id="ARBA00022485"/>
    </source>
</evidence>
<dbReference type="GO" id="GO:0046872">
    <property type="term" value="F:metal ion binding"/>
    <property type="evidence" value="ECO:0007669"/>
    <property type="project" value="UniProtKB-UniRule"/>
</dbReference>
<dbReference type="GO" id="GO:0000701">
    <property type="term" value="F:purine-specific mismatch base pair DNA N-glycosylase activity"/>
    <property type="evidence" value="ECO:0007669"/>
    <property type="project" value="UniProtKB-EC"/>
</dbReference>
<dbReference type="Pfam" id="PF14815">
    <property type="entry name" value="NUDIX_4"/>
    <property type="match status" value="1"/>
</dbReference>
<evidence type="ECO:0000256" key="13">
    <source>
        <dbReference type="ARBA" id="ARBA00023295"/>
    </source>
</evidence>
<gene>
    <name evidence="16" type="ORF">AVW16_10725</name>
</gene>
<comment type="similarity">
    <text evidence="3 14">Belongs to the Nth/MutY family.</text>
</comment>
<organism evidence="16 17">
    <name type="scientific">Crenobacter luteus</name>
    <dbReference type="NCBI Taxonomy" id="1452487"/>
    <lineage>
        <taxon>Bacteria</taxon>
        <taxon>Pseudomonadati</taxon>
        <taxon>Pseudomonadota</taxon>
        <taxon>Betaproteobacteria</taxon>
        <taxon>Neisseriales</taxon>
        <taxon>Neisseriaceae</taxon>
        <taxon>Crenobacter</taxon>
    </lineage>
</organism>
<dbReference type="InterPro" id="IPR003265">
    <property type="entry name" value="HhH-GPD_domain"/>
</dbReference>
<keyword evidence="12" id="KW-0234">DNA repair</keyword>
<accession>A0A165FE80</accession>
<protein>
    <recommendedName>
        <fullName evidence="5 14">Adenine DNA glycosylase</fullName>
        <ecNumber evidence="4 14">3.2.2.31</ecNumber>
    </recommendedName>
</protein>
<comment type="catalytic activity">
    <reaction evidence="1 14">
        <text>Hydrolyzes free adenine bases from 7,8-dihydro-8-oxoguanine:adenine mismatched double-stranded DNA, leaving an apurinic site.</text>
        <dbReference type="EC" id="3.2.2.31"/>
    </reaction>
</comment>
<dbReference type="InterPro" id="IPR015797">
    <property type="entry name" value="NUDIX_hydrolase-like_dom_sf"/>
</dbReference>
<sequence length="350" mass="38231">MENAFAARLIAWQQEHGRHDLPWQVADPYRVWLSEIMLQQTQVATVVDYYARFLARFPDVKTLAEAPLDDVLAAWSGLGYYSRARNLHKAAQRVIDAYGGAFPASRTELETLPGVGRSTAAAIAAFAFGQREAILDGNVKRVLTRAFGVAGFPGEKAVEKQLWRLAERLLPPGGIEAYTQGLMDLGATVCTRGKPACTVCPMVDGCVAAREGRTAELPTPRPKKAVPTRDTVMLLLTWRDQVWLERRPPSGIWGGLLSLPEFSTSAEAERWAATFGDADVDAAWPELEHVFTHYRLIITPLPARLTDGSAKVARDGSGGWWPLAEACDAGLPAPVKRLVGRLQARSTASS</sequence>
<dbReference type="InterPro" id="IPR011257">
    <property type="entry name" value="DNA_glycosylase"/>
</dbReference>
<dbReference type="GO" id="GO:0032357">
    <property type="term" value="F:oxidized purine DNA binding"/>
    <property type="evidence" value="ECO:0007669"/>
    <property type="project" value="TreeGrafter"/>
</dbReference>
<dbReference type="FunFam" id="1.10.340.30:FF:000002">
    <property type="entry name" value="Adenine DNA glycosylase"/>
    <property type="match status" value="1"/>
</dbReference>
<dbReference type="Proteomes" id="UP000076625">
    <property type="component" value="Unassembled WGS sequence"/>
</dbReference>
<evidence type="ECO:0000256" key="3">
    <source>
        <dbReference type="ARBA" id="ARBA00008343"/>
    </source>
</evidence>
<dbReference type="PANTHER" id="PTHR42944">
    <property type="entry name" value="ADENINE DNA GLYCOSYLASE"/>
    <property type="match status" value="1"/>
</dbReference>
<dbReference type="InterPro" id="IPR004035">
    <property type="entry name" value="Endouclease-III_FeS-bd_BS"/>
</dbReference>
<keyword evidence="9" id="KW-0378">Hydrolase</keyword>
<dbReference type="Pfam" id="PF00730">
    <property type="entry name" value="HhH-GPD"/>
    <property type="match status" value="1"/>
</dbReference>
<dbReference type="InterPro" id="IPR044298">
    <property type="entry name" value="MIG/MutY"/>
</dbReference>
<dbReference type="Gene3D" id="1.10.1670.10">
    <property type="entry name" value="Helix-hairpin-Helix base-excision DNA repair enzymes (C-terminal)"/>
    <property type="match status" value="1"/>
</dbReference>
<feature type="domain" description="HhH-GPD" evidence="15">
    <location>
        <begin position="37"/>
        <end position="188"/>
    </location>
</feature>
<evidence type="ECO:0000256" key="4">
    <source>
        <dbReference type="ARBA" id="ARBA00012045"/>
    </source>
</evidence>
<proteinExistence type="inferred from homology"/>
<dbReference type="PROSITE" id="PS00764">
    <property type="entry name" value="ENDONUCLEASE_III_1"/>
    <property type="match status" value="1"/>
</dbReference>
<evidence type="ECO:0000256" key="9">
    <source>
        <dbReference type="ARBA" id="ARBA00022801"/>
    </source>
</evidence>
<evidence type="ECO:0000256" key="12">
    <source>
        <dbReference type="ARBA" id="ARBA00023204"/>
    </source>
</evidence>
<dbReference type="GO" id="GO:0035485">
    <property type="term" value="F:adenine/guanine mispair binding"/>
    <property type="evidence" value="ECO:0007669"/>
    <property type="project" value="TreeGrafter"/>
</dbReference>
<dbReference type="GO" id="GO:0051539">
    <property type="term" value="F:4 iron, 4 sulfur cluster binding"/>
    <property type="evidence" value="ECO:0007669"/>
    <property type="project" value="UniProtKB-UniRule"/>
</dbReference>
<evidence type="ECO:0000256" key="10">
    <source>
        <dbReference type="ARBA" id="ARBA00023004"/>
    </source>
</evidence>
<dbReference type="AlphaFoldDB" id="A0A165FE80"/>
<evidence type="ECO:0000313" key="16">
    <source>
        <dbReference type="EMBL" id="KZE32974.1"/>
    </source>
</evidence>
<comment type="function">
    <text evidence="2">Adenine glycosylase active on G-A mispairs. MutY also corrects error-prone DNA synthesis past GO lesions which are due to the oxidatively damaged form of guanine: 7,8-dihydro-8-oxoguanine (8-oxo-dGTP).</text>
</comment>
<evidence type="ECO:0000256" key="8">
    <source>
        <dbReference type="ARBA" id="ARBA00022763"/>
    </source>
</evidence>
<keyword evidence="6" id="KW-0004">4Fe-4S</keyword>
<evidence type="ECO:0000256" key="1">
    <source>
        <dbReference type="ARBA" id="ARBA00000843"/>
    </source>
</evidence>
<evidence type="ECO:0000256" key="2">
    <source>
        <dbReference type="ARBA" id="ARBA00002933"/>
    </source>
</evidence>
<keyword evidence="11" id="KW-0411">Iron-sulfur</keyword>